<protein>
    <recommendedName>
        <fullName evidence="6">AAA+ ATPase domain-containing protein</fullName>
    </recommendedName>
</protein>
<dbReference type="GO" id="GO:0002758">
    <property type="term" value="P:innate immune response-activating signaling pathway"/>
    <property type="evidence" value="ECO:0007669"/>
    <property type="project" value="UniProtKB-ARBA"/>
</dbReference>
<organism evidence="8 9">
    <name type="scientific">Digitaria exilis</name>
    <dbReference type="NCBI Taxonomy" id="1010633"/>
    <lineage>
        <taxon>Eukaryota</taxon>
        <taxon>Viridiplantae</taxon>
        <taxon>Streptophyta</taxon>
        <taxon>Embryophyta</taxon>
        <taxon>Tracheophyta</taxon>
        <taxon>Spermatophyta</taxon>
        <taxon>Magnoliopsida</taxon>
        <taxon>Liliopsida</taxon>
        <taxon>Poales</taxon>
        <taxon>Poaceae</taxon>
        <taxon>PACMAD clade</taxon>
        <taxon>Panicoideae</taxon>
        <taxon>Panicodae</taxon>
        <taxon>Paniceae</taxon>
        <taxon>Anthephorinae</taxon>
        <taxon>Digitaria</taxon>
    </lineage>
</organism>
<accession>A0A835KQ72</accession>
<comment type="caution">
    <text evidence="8">The sequence shown here is derived from an EMBL/GenBank/DDBJ whole genome shotgun (WGS) entry which is preliminary data.</text>
</comment>
<dbReference type="InterPro" id="IPR003593">
    <property type="entry name" value="AAA+_ATPase"/>
</dbReference>
<dbReference type="GO" id="GO:0043531">
    <property type="term" value="F:ADP binding"/>
    <property type="evidence" value="ECO:0007669"/>
    <property type="project" value="InterPro"/>
</dbReference>
<keyword evidence="3" id="KW-0677">Repeat</keyword>
<dbReference type="InterPro" id="IPR032675">
    <property type="entry name" value="LRR_dom_sf"/>
</dbReference>
<keyword evidence="9" id="KW-1185">Reference proteome</keyword>
<dbReference type="InterPro" id="IPR056789">
    <property type="entry name" value="LRR_R13L1-DRL21"/>
</dbReference>
<evidence type="ECO:0000256" key="2">
    <source>
        <dbReference type="ARBA" id="ARBA00022614"/>
    </source>
</evidence>
<proteinExistence type="inferred from homology"/>
<dbReference type="SUPFAM" id="SSF52540">
    <property type="entry name" value="P-loop containing nucleoside triphosphate hydrolases"/>
    <property type="match status" value="1"/>
</dbReference>
<dbReference type="Gene3D" id="1.20.5.4130">
    <property type="match status" value="1"/>
</dbReference>
<dbReference type="AlphaFoldDB" id="A0A835KQ72"/>
<dbReference type="InterPro" id="IPR044974">
    <property type="entry name" value="Disease_R_plants"/>
</dbReference>
<dbReference type="InterPro" id="IPR002182">
    <property type="entry name" value="NB-ARC"/>
</dbReference>
<dbReference type="EMBL" id="JACEFO010000467">
    <property type="protein sequence ID" value="KAF8769069.1"/>
    <property type="molecule type" value="Genomic_DNA"/>
</dbReference>
<dbReference type="EMBL" id="JACEFO010002480">
    <property type="protein sequence ID" value="KAF8658356.1"/>
    <property type="molecule type" value="Genomic_DNA"/>
</dbReference>
<dbReference type="Gene3D" id="1.10.8.430">
    <property type="entry name" value="Helical domain of apoptotic protease-activating factors"/>
    <property type="match status" value="1"/>
</dbReference>
<reference evidence="8" key="1">
    <citation type="submission" date="2020-07" db="EMBL/GenBank/DDBJ databases">
        <title>Genome sequence and genetic diversity analysis of an under-domesticated orphan crop, white fonio (Digitaria exilis).</title>
        <authorList>
            <person name="Bennetzen J.L."/>
            <person name="Chen S."/>
            <person name="Ma X."/>
            <person name="Wang X."/>
            <person name="Yssel A.E.J."/>
            <person name="Chaluvadi S.R."/>
            <person name="Johnson M."/>
            <person name="Gangashetty P."/>
            <person name="Hamidou F."/>
            <person name="Sanogo M.D."/>
            <person name="Zwaenepoel A."/>
            <person name="Wallace J."/>
            <person name="Van De Peer Y."/>
            <person name="Van Deynze A."/>
        </authorList>
    </citation>
    <scope>NUCLEOTIDE SEQUENCE</scope>
    <source>
        <tissue evidence="8">Leaves</tissue>
    </source>
</reference>
<dbReference type="Gene3D" id="3.40.50.300">
    <property type="entry name" value="P-loop containing nucleotide triphosphate hydrolases"/>
    <property type="match status" value="1"/>
</dbReference>
<dbReference type="GO" id="GO:0009626">
    <property type="term" value="P:plant-type hypersensitive response"/>
    <property type="evidence" value="ECO:0007669"/>
    <property type="project" value="UniProtKB-ARBA"/>
</dbReference>
<dbReference type="PANTHER" id="PTHR23155">
    <property type="entry name" value="DISEASE RESISTANCE PROTEIN RP"/>
    <property type="match status" value="1"/>
</dbReference>
<dbReference type="GO" id="GO:0042742">
    <property type="term" value="P:defense response to bacterium"/>
    <property type="evidence" value="ECO:0007669"/>
    <property type="project" value="UniProtKB-ARBA"/>
</dbReference>
<evidence type="ECO:0000256" key="5">
    <source>
        <dbReference type="ARBA" id="ARBA00022821"/>
    </source>
</evidence>
<evidence type="ECO:0000256" key="3">
    <source>
        <dbReference type="ARBA" id="ARBA00022737"/>
    </source>
</evidence>
<dbReference type="PANTHER" id="PTHR23155:SF988">
    <property type="entry name" value="OS06G0707733 PROTEIN"/>
    <property type="match status" value="1"/>
</dbReference>
<dbReference type="Pfam" id="PF18052">
    <property type="entry name" value="Rx_N"/>
    <property type="match status" value="1"/>
</dbReference>
<dbReference type="SUPFAM" id="SSF52058">
    <property type="entry name" value="L domain-like"/>
    <property type="match status" value="1"/>
</dbReference>
<dbReference type="Gene3D" id="3.80.10.10">
    <property type="entry name" value="Ribonuclease Inhibitor"/>
    <property type="match status" value="1"/>
</dbReference>
<evidence type="ECO:0000256" key="4">
    <source>
        <dbReference type="ARBA" id="ARBA00022741"/>
    </source>
</evidence>
<dbReference type="InterPro" id="IPR036388">
    <property type="entry name" value="WH-like_DNA-bd_sf"/>
</dbReference>
<dbReference type="OrthoDB" id="684683at2759"/>
<evidence type="ECO:0000313" key="8">
    <source>
        <dbReference type="EMBL" id="KAF8769069.1"/>
    </source>
</evidence>
<dbReference type="InterPro" id="IPR042197">
    <property type="entry name" value="Apaf_helical"/>
</dbReference>
<dbReference type="InterPro" id="IPR027417">
    <property type="entry name" value="P-loop_NTPase"/>
</dbReference>
<gene>
    <name evidence="8" type="ORF">HU200_006960</name>
    <name evidence="7" type="ORF">HU200_059404</name>
</gene>
<dbReference type="Gene3D" id="1.10.10.10">
    <property type="entry name" value="Winged helix-like DNA-binding domain superfamily/Winged helix DNA-binding domain"/>
    <property type="match status" value="1"/>
</dbReference>
<keyword evidence="4" id="KW-0547">Nucleotide-binding</keyword>
<evidence type="ECO:0000313" key="7">
    <source>
        <dbReference type="EMBL" id="KAF8658356.1"/>
    </source>
</evidence>
<evidence type="ECO:0000259" key="6">
    <source>
        <dbReference type="SMART" id="SM00382"/>
    </source>
</evidence>
<dbReference type="Pfam" id="PF25019">
    <property type="entry name" value="LRR_R13L1-DRL21"/>
    <property type="match status" value="1"/>
</dbReference>
<dbReference type="FunFam" id="1.10.10.10:FF:000322">
    <property type="entry name" value="Probable disease resistance protein At1g63360"/>
    <property type="match status" value="1"/>
</dbReference>
<dbReference type="Pfam" id="PF23559">
    <property type="entry name" value="WHD_DRP"/>
    <property type="match status" value="1"/>
</dbReference>
<dbReference type="SMART" id="SM00382">
    <property type="entry name" value="AAA"/>
    <property type="match status" value="1"/>
</dbReference>
<evidence type="ECO:0000313" key="9">
    <source>
        <dbReference type="Proteomes" id="UP000636709"/>
    </source>
</evidence>
<sequence>MQFAIRAASWVVGKALSPIVDGFLEAWAASTGLGPNVEDLKLQLLYAEAMLSNARREMDNPALNELLHKLRDLAYGADDELDYFRIQDELHGTHHAAAAGCVQGLVLNAGHTCRAVASKLRLIGTSQAAPQKRRSEETPKLKLDRVAISKRMKDIVEQLKPVCGMVSTILSLELQGSNHAAIKDSATKRTTQDIIIDELYGRNDQLNIITDGITHGEYSAKHLTVLPIVGPGGIGKTTLAQHVYQKVKSHFHVSIWICVSLNFNANRLAQEIVKKIPEVSGENKNASEEEIIEQRVKSKRFLLVLDDIWTCQEDERRKLLAPFGKGEETGNMVIVTTRFPEVAKMVGMSNCLMELGGLGAQDFMRFFEACAFGYQQPWEDHPELSDIGTKIVNKLKGSPLAAKTVGKLLRNQLTLQHWRRVLESKEWELQTSDNDIMPALKLSYDYLPFHLQQCFSYCALFPEDYRFYSSELIRLWMGLDILHPVNQNERIEDVGHRYFEDLVKFAFLKRNEIDNEPPYYVVHDLLHELATKASSHECLSICSSNVRSTQIPTSIRHLSIIVENEDVKDRETFEHYKKDLGALDERLKVENPRTLMVFGQHHECFVKTFSNLFQDATMLRSVLCKASHNIKDLLPNFSKLVHLRHLSTKDSYAGRIILPSTISRLYHLKILDVRGKIVSILPKDLSNLINLHHFIFSDDIVQYSYISEVGKLKHLKELSRFDVKRENNGFELKQLGHLLELQVLGIYGLQNVETKEEAYEANLNQNDHLQELTLNWDMKRTEQPMQEEDILECLKPNSNLLKLCIRGHGGVKCPAWLGMNLSVQNLEYLRLDHVAWEKLPPLGGSWMLNGYVEDFPNQSFMNLKRLELVNIRNLERWVQSGFLTLIFSWKYLSSKVV</sequence>
<name>A0A835KQ72_9POAL</name>
<dbReference type="Proteomes" id="UP000636709">
    <property type="component" value="Unassembled WGS sequence"/>
</dbReference>
<keyword evidence="5" id="KW-0611">Plant defense</keyword>
<dbReference type="Pfam" id="PF00931">
    <property type="entry name" value="NB-ARC"/>
    <property type="match status" value="1"/>
</dbReference>
<dbReference type="InterPro" id="IPR041118">
    <property type="entry name" value="Rx_N"/>
</dbReference>
<keyword evidence="2" id="KW-0433">Leucine-rich repeat</keyword>
<dbReference type="PRINTS" id="PR00364">
    <property type="entry name" value="DISEASERSIST"/>
</dbReference>
<dbReference type="InterPro" id="IPR058922">
    <property type="entry name" value="WHD_DRP"/>
</dbReference>
<feature type="domain" description="AAA+ ATPase" evidence="6">
    <location>
        <begin position="222"/>
        <end position="359"/>
    </location>
</feature>
<comment type="similarity">
    <text evidence="1">Belongs to the disease resistance NB-LRR family.</text>
</comment>
<evidence type="ECO:0000256" key="1">
    <source>
        <dbReference type="ARBA" id="ARBA00008894"/>
    </source>
</evidence>